<accession>A0ABN8NAK9</accession>
<evidence type="ECO:0000313" key="2">
    <source>
        <dbReference type="EMBL" id="CAH3044411.1"/>
    </source>
</evidence>
<sequence length="68" mass="7509">VGDYEDEEGTGESPPDSARDNAEVKLEIDGQRKQRESKHSALLGDIEVEKVSDNESSDSEEEEDRSGK</sequence>
<reference evidence="2 3" key="1">
    <citation type="submission" date="2022-05" db="EMBL/GenBank/DDBJ databases">
        <authorList>
            <consortium name="Genoscope - CEA"/>
            <person name="William W."/>
        </authorList>
    </citation>
    <scope>NUCLEOTIDE SEQUENCE [LARGE SCALE GENOMIC DNA]</scope>
</reference>
<feature type="compositionally biased region" description="Acidic residues" evidence="1">
    <location>
        <begin position="1"/>
        <end position="10"/>
    </location>
</feature>
<feature type="non-terminal residue" evidence="2">
    <location>
        <position position="68"/>
    </location>
</feature>
<gene>
    <name evidence="2" type="ORF">PEVE_00040806</name>
</gene>
<feature type="region of interest" description="Disordered" evidence="1">
    <location>
        <begin position="1"/>
        <end position="68"/>
    </location>
</feature>
<dbReference type="EMBL" id="CALNXI010000757">
    <property type="protein sequence ID" value="CAH3044411.1"/>
    <property type="molecule type" value="Genomic_DNA"/>
</dbReference>
<feature type="compositionally biased region" description="Basic and acidic residues" evidence="1">
    <location>
        <begin position="17"/>
        <end position="39"/>
    </location>
</feature>
<feature type="non-terminal residue" evidence="2">
    <location>
        <position position="1"/>
    </location>
</feature>
<protein>
    <submittedName>
        <fullName evidence="2">Uncharacterized protein</fullName>
    </submittedName>
</protein>
<keyword evidence="3" id="KW-1185">Reference proteome</keyword>
<dbReference type="Proteomes" id="UP001159427">
    <property type="component" value="Unassembled WGS sequence"/>
</dbReference>
<evidence type="ECO:0000313" key="3">
    <source>
        <dbReference type="Proteomes" id="UP001159427"/>
    </source>
</evidence>
<organism evidence="2 3">
    <name type="scientific">Porites evermanni</name>
    <dbReference type="NCBI Taxonomy" id="104178"/>
    <lineage>
        <taxon>Eukaryota</taxon>
        <taxon>Metazoa</taxon>
        <taxon>Cnidaria</taxon>
        <taxon>Anthozoa</taxon>
        <taxon>Hexacorallia</taxon>
        <taxon>Scleractinia</taxon>
        <taxon>Fungiina</taxon>
        <taxon>Poritidae</taxon>
        <taxon>Porites</taxon>
    </lineage>
</organism>
<name>A0ABN8NAK9_9CNID</name>
<evidence type="ECO:0000256" key="1">
    <source>
        <dbReference type="SAM" id="MobiDB-lite"/>
    </source>
</evidence>
<proteinExistence type="predicted"/>
<feature type="compositionally biased region" description="Acidic residues" evidence="1">
    <location>
        <begin position="55"/>
        <end position="68"/>
    </location>
</feature>
<comment type="caution">
    <text evidence="2">The sequence shown here is derived from an EMBL/GenBank/DDBJ whole genome shotgun (WGS) entry which is preliminary data.</text>
</comment>